<dbReference type="PANTHER" id="PTHR11133:SF22">
    <property type="entry name" value="ALPHA-AMINOADIPIC SEMIALDEHYDE SYNTHASE, MITOCHONDRIAL"/>
    <property type="match status" value="1"/>
</dbReference>
<dbReference type="Gene3D" id="3.40.50.720">
    <property type="entry name" value="NAD(P)-binding Rossmann-like Domain"/>
    <property type="match status" value="2"/>
</dbReference>
<dbReference type="SUPFAM" id="SSF52283">
    <property type="entry name" value="Formate/glycerate dehydrogenase catalytic domain-like"/>
    <property type="match status" value="1"/>
</dbReference>
<dbReference type="InterPro" id="IPR007886">
    <property type="entry name" value="AlaDH/PNT_N"/>
</dbReference>
<dbReference type="SMART" id="SM01003">
    <property type="entry name" value="AlaDh_PNT_N"/>
    <property type="match status" value="1"/>
</dbReference>
<dbReference type="PANTHER" id="PTHR11133">
    <property type="entry name" value="SACCHAROPINE DEHYDROGENASE"/>
    <property type="match status" value="1"/>
</dbReference>
<reference evidence="4 5" key="1">
    <citation type="journal article" date="2016" name="Nat. Commun.">
        <title>Thousands of microbial genomes shed light on interconnected biogeochemical processes in an aquifer system.</title>
        <authorList>
            <person name="Anantharaman K."/>
            <person name="Brown C.T."/>
            <person name="Hug L.A."/>
            <person name="Sharon I."/>
            <person name="Castelle C.J."/>
            <person name="Probst A.J."/>
            <person name="Thomas B.C."/>
            <person name="Singh A."/>
            <person name="Wilkins M.J."/>
            <person name="Karaoz U."/>
            <person name="Brodie E.L."/>
            <person name="Williams K.H."/>
            <person name="Hubbard S.S."/>
            <person name="Banfield J.F."/>
        </authorList>
    </citation>
    <scope>NUCLEOTIDE SEQUENCE [LARGE SCALE GENOMIC DNA]</scope>
</reference>
<dbReference type="GO" id="GO:0004753">
    <property type="term" value="F:saccharopine dehydrogenase activity"/>
    <property type="evidence" value="ECO:0007669"/>
    <property type="project" value="TreeGrafter"/>
</dbReference>
<sequence>MEVSIGIRREDKNRWERRSPIIPDHVKQLIREHNFHFVVQPGSIRVFSESEYKNAGADISEDLSTCSAIFAVKEIPQNLILKNKVYIFFSHTIKGQSYNMSMLQKLLDQKCTLIDYELIVDKTGRRLVFFGNYAGLAGMIDSFWALGQRLHVEGFTTPFLNIQPAHKFTDLHEAKESLIRIGEQIKTSNLPAKLCPMIFGFAGYGNVSRGAQEIFDLMPYKEINARDLVSNNIKNLSGRNLLYKVVFKEEDTVVPKVEGKSFDLKEYYSFPDRYVSRFKEYIPFLTILMNCIYWEPKYPRLVSKQNIKDLFKSPHSPALRVIGDISCDVNGSIECTLKCTTPENPVYVYDSKLDASIDGVKGMGPVILAIDHLPCELPKESSEFFSKSLLPYIPIIAGTDYSRAFADLALEPIIKNALIIHQGQLTPRFTYLEKYLRQ</sequence>
<name>A0A1F7RYN8_9BACT</name>
<dbReference type="EMBL" id="MGDD01000118">
    <property type="protein sequence ID" value="OGL46685.1"/>
    <property type="molecule type" value="Genomic_DNA"/>
</dbReference>
<feature type="domain" description="Alanine dehydrogenase/pyridine nucleotide transhydrogenase N-terminal" evidence="3">
    <location>
        <begin position="6"/>
        <end position="137"/>
    </location>
</feature>
<protein>
    <recommendedName>
        <fullName evidence="6">Alanine dehydrogenase/pyridine nucleotide transhydrogenase N-terminal domain-containing protein</fullName>
    </recommendedName>
</protein>
<dbReference type="InterPro" id="IPR051168">
    <property type="entry name" value="AASS"/>
</dbReference>
<organism evidence="4 5">
    <name type="scientific">Candidatus Schekmanbacteria bacterium RBG_13_48_7</name>
    <dbReference type="NCBI Taxonomy" id="1817878"/>
    <lineage>
        <taxon>Bacteria</taxon>
        <taxon>Candidatus Schekmaniibacteriota</taxon>
    </lineage>
</organism>
<dbReference type="AlphaFoldDB" id="A0A1F7RYN8"/>
<dbReference type="FunFam" id="3.40.50.720:FF:000087">
    <property type="entry name" value="alpha-aminoadipic semialdehyde synthase, mitochondrial"/>
    <property type="match status" value="1"/>
</dbReference>
<dbReference type="Pfam" id="PF01262">
    <property type="entry name" value="AlaDh_PNT_C"/>
    <property type="match status" value="1"/>
</dbReference>
<feature type="domain" description="Alanine dehydrogenase/pyridine nucleotide transhydrogenase NAD(H)-binding" evidence="2">
    <location>
        <begin position="188"/>
        <end position="364"/>
    </location>
</feature>
<gene>
    <name evidence="4" type="ORF">A2161_21940</name>
</gene>
<dbReference type="GO" id="GO:0005737">
    <property type="term" value="C:cytoplasm"/>
    <property type="evidence" value="ECO:0007669"/>
    <property type="project" value="TreeGrafter"/>
</dbReference>
<evidence type="ECO:0000313" key="4">
    <source>
        <dbReference type="EMBL" id="OGL46685.1"/>
    </source>
</evidence>
<dbReference type="SMART" id="SM01002">
    <property type="entry name" value="AlaDh_PNT_C"/>
    <property type="match status" value="1"/>
</dbReference>
<evidence type="ECO:0000259" key="3">
    <source>
        <dbReference type="SMART" id="SM01003"/>
    </source>
</evidence>
<comment type="caution">
    <text evidence="4">The sequence shown here is derived from an EMBL/GenBank/DDBJ whole genome shotgun (WGS) entry which is preliminary data.</text>
</comment>
<dbReference type="CDD" id="cd12189">
    <property type="entry name" value="LKR_SDH_like"/>
    <property type="match status" value="1"/>
</dbReference>
<keyword evidence="1" id="KW-0560">Oxidoreductase</keyword>
<evidence type="ECO:0000313" key="5">
    <source>
        <dbReference type="Proteomes" id="UP000179266"/>
    </source>
</evidence>
<evidence type="ECO:0008006" key="6">
    <source>
        <dbReference type="Google" id="ProtNLM"/>
    </source>
</evidence>
<proteinExistence type="predicted"/>
<dbReference type="GO" id="GO:0019878">
    <property type="term" value="P:lysine biosynthetic process via aminoadipic acid"/>
    <property type="evidence" value="ECO:0007669"/>
    <property type="project" value="TreeGrafter"/>
</dbReference>
<dbReference type="Proteomes" id="UP000179266">
    <property type="component" value="Unassembled WGS sequence"/>
</dbReference>
<dbReference type="InterPro" id="IPR007698">
    <property type="entry name" value="AlaDH/PNT_NAD(H)-bd"/>
</dbReference>
<evidence type="ECO:0000256" key="1">
    <source>
        <dbReference type="ARBA" id="ARBA00023002"/>
    </source>
</evidence>
<evidence type="ECO:0000259" key="2">
    <source>
        <dbReference type="SMART" id="SM01002"/>
    </source>
</evidence>
<accession>A0A1F7RYN8</accession>
<dbReference type="Pfam" id="PF05222">
    <property type="entry name" value="AlaDh_PNT_N"/>
    <property type="match status" value="1"/>
</dbReference>